<organism evidence="3 4">
    <name type="scientific">Amphiprion ocellaris</name>
    <name type="common">Clown anemonefish</name>
    <dbReference type="NCBI Taxonomy" id="80972"/>
    <lineage>
        <taxon>Eukaryota</taxon>
        <taxon>Metazoa</taxon>
        <taxon>Chordata</taxon>
        <taxon>Craniata</taxon>
        <taxon>Vertebrata</taxon>
        <taxon>Euteleostomi</taxon>
        <taxon>Actinopterygii</taxon>
        <taxon>Neopterygii</taxon>
        <taxon>Teleostei</taxon>
        <taxon>Neoteleostei</taxon>
        <taxon>Acanthomorphata</taxon>
        <taxon>Ovalentaria</taxon>
        <taxon>Pomacentridae</taxon>
        <taxon>Amphiprion</taxon>
    </lineage>
</organism>
<dbReference type="InterPro" id="IPR013078">
    <property type="entry name" value="His_Pase_superF_clade-1"/>
</dbReference>
<dbReference type="Gene3D" id="3.40.50.1240">
    <property type="entry name" value="Phosphoglycerate mutase-like"/>
    <property type="match status" value="1"/>
</dbReference>
<keyword evidence="4" id="KW-1185">Reference proteome</keyword>
<dbReference type="PANTHER" id="PTHR46517:SF3">
    <property type="entry name" value="FRUCTOSE-2,6-BISPHOSPHATASE TIGAR A-RELATED"/>
    <property type="match status" value="1"/>
</dbReference>
<evidence type="ECO:0000256" key="2">
    <source>
        <dbReference type="PIRSR" id="PIRSR613078-2"/>
    </source>
</evidence>
<dbReference type="Proteomes" id="UP001501940">
    <property type="component" value="Chromosome 3"/>
</dbReference>
<name>A0A3Q1CGQ4_AMPOC</name>
<sequence length="277" mass="30682">MEIRPVGGRTTTDLVADKAFISCSGETPYNKEGLLQGHAIDSALSEAGLQQAEAAGRYLKDVRFSRVFVSDMLRAVQTAESILKHNSSCLGLQMVRDPLLKEKMSSNLPSFGIAEGRKVKELKEMAEAAGQTFPGFTPPNGETQEQVKQRVQEFLEKMLQQVGSERCRDGGQDGPLETCPVEGKPDNGLRDVPVHVLVVTHGALMCVAVRYFVEELGCCVPQGCDKAYMFSLSPNTGVCWFILTVKEEQQRFVLSGIRCVFVHRFCRNIKYYIVVLL</sequence>
<accession>A0A3Q1CGQ4</accession>
<dbReference type="InterPro" id="IPR029033">
    <property type="entry name" value="His_PPase_superfam"/>
</dbReference>
<reference evidence="3 4" key="1">
    <citation type="submission" date="2022-01" db="EMBL/GenBank/DDBJ databases">
        <title>A chromosome-scale genome assembly of the false clownfish, Amphiprion ocellaris.</title>
        <authorList>
            <person name="Ryu T."/>
        </authorList>
    </citation>
    <scope>NUCLEOTIDE SEQUENCE [LARGE SCALE GENOMIC DNA]</scope>
</reference>
<dbReference type="Ensembl" id="ENSAOCT00000001742.2">
    <property type="protein sequence ID" value="ENSAOCP00000024843.2"/>
    <property type="gene ID" value="ENSAOCG00000012108.2"/>
</dbReference>
<dbReference type="InterPro" id="IPR051695">
    <property type="entry name" value="Phosphoglycerate_Mutase"/>
</dbReference>
<evidence type="ECO:0000313" key="4">
    <source>
        <dbReference type="Proteomes" id="UP001501940"/>
    </source>
</evidence>
<dbReference type="Pfam" id="PF00300">
    <property type="entry name" value="His_Phos_1"/>
    <property type="match status" value="1"/>
</dbReference>
<dbReference type="STRING" id="80972.ENSAOCP00000024843"/>
<dbReference type="AlphaFoldDB" id="A0A3Q1CGQ4"/>
<protein>
    <submittedName>
        <fullName evidence="3">TP53 induced glycolysis regulatory phosphatase a</fullName>
    </submittedName>
</protein>
<evidence type="ECO:0000313" key="3">
    <source>
        <dbReference type="Ensembl" id="ENSAOCP00000024843.2"/>
    </source>
</evidence>
<evidence type="ECO:0000256" key="1">
    <source>
        <dbReference type="ARBA" id="ARBA00022801"/>
    </source>
</evidence>
<dbReference type="CDD" id="cd07067">
    <property type="entry name" value="HP_PGM_like"/>
    <property type="match status" value="1"/>
</dbReference>
<reference evidence="3" key="3">
    <citation type="submission" date="2025-09" db="UniProtKB">
        <authorList>
            <consortium name="Ensembl"/>
        </authorList>
    </citation>
    <scope>IDENTIFICATION</scope>
</reference>
<dbReference type="GO" id="GO:0005829">
    <property type="term" value="C:cytosol"/>
    <property type="evidence" value="ECO:0007669"/>
    <property type="project" value="TreeGrafter"/>
</dbReference>
<dbReference type="GeneTree" id="ENSGT00940000163946"/>
<feature type="binding site" evidence="2">
    <location>
        <position position="74"/>
    </location>
    <ligand>
        <name>substrate</name>
    </ligand>
</feature>
<dbReference type="SMART" id="SM00855">
    <property type="entry name" value="PGAM"/>
    <property type="match status" value="1"/>
</dbReference>
<dbReference type="GO" id="GO:0045820">
    <property type="term" value="P:negative regulation of glycolytic process"/>
    <property type="evidence" value="ECO:0007669"/>
    <property type="project" value="TreeGrafter"/>
</dbReference>
<dbReference type="SUPFAM" id="SSF53254">
    <property type="entry name" value="Phosphoglycerate mutase-like"/>
    <property type="match status" value="1"/>
</dbReference>
<reference evidence="3" key="2">
    <citation type="submission" date="2025-08" db="UniProtKB">
        <authorList>
            <consortium name="Ensembl"/>
        </authorList>
    </citation>
    <scope>IDENTIFICATION</scope>
</reference>
<proteinExistence type="predicted"/>
<dbReference type="PANTHER" id="PTHR46517">
    <property type="entry name" value="FRUCTOSE-2,6-BISPHOSPHATASE TIGAR"/>
    <property type="match status" value="1"/>
</dbReference>
<dbReference type="GO" id="GO:0043456">
    <property type="term" value="P:regulation of pentose-phosphate shunt"/>
    <property type="evidence" value="ECO:0007669"/>
    <property type="project" value="TreeGrafter"/>
</dbReference>
<keyword evidence="1" id="KW-0378">Hydrolase</keyword>
<dbReference type="GO" id="GO:0004331">
    <property type="term" value="F:fructose-2,6-bisphosphate 2-phosphatase activity"/>
    <property type="evidence" value="ECO:0007669"/>
    <property type="project" value="TreeGrafter"/>
</dbReference>
<dbReference type="OMA" id="PTIQCVC"/>